<dbReference type="InterPro" id="IPR006527">
    <property type="entry name" value="F-box-assoc_dom_typ1"/>
</dbReference>
<evidence type="ECO:0000313" key="3">
    <source>
        <dbReference type="Proteomes" id="UP001280121"/>
    </source>
</evidence>
<dbReference type="NCBIfam" id="TIGR01640">
    <property type="entry name" value="F_box_assoc_1"/>
    <property type="match status" value="1"/>
</dbReference>
<keyword evidence="3" id="KW-1185">Reference proteome</keyword>
<evidence type="ECO:0000313" key="2">
    <source>
        <dbReference type="EMBL" id="KAK2644508.1"/>
    </source>
</evidence>
<dbReference type="EMBL" id="JANJYI010000006">
    <property type="protein sequence ID" value="KAK2644508.1"/>
    <property type="molecule type" value="Genomic_DNA"/>
</dbReference>
<reference evidence="2" key="1">
    <citation type="journal article" date="2023" name="Plant J.">
        <title>Genome sequences and population genomics provide insights into the demographic history, inbreeding, and mutation load of two 'living fossil' tree species of Dipteronia.</title>
        <authorList>
            <person name="Feng Y."/>
            <person name="Comes H.P."/>
            <person name="Chen J."/>
            <person name="Zhu S."/>
            <person name="Lu R."/>
            <person name="Zhang X."/>
            <person name="Li P."/>
            <person name="Qiu J."/>
            <person name="Olsen K.M."/>
            <person name="Qiu Y."/>
        </authorList>
    </citation>
    <scope>NUCLEOTIDE SEQUENCE</scope>
    <source>
        <strain evidence="2">KIB01</strain>
    </source>
</reference>
<protein>
    <recommendedName>
        <fullName evidence="1">F-box associated beta-propeller type 1 domain-containing protein</fullName>
    </recommendedName>
</protein>
<name>A0AAD9WVW6_9ROSI</name>
<sequence>MILEGKRRGLVSVVGSCNVKGVPLNGALHWLAYHDRASPNLFIVAFDLDEEKFKTFPLPDNVITKDNHDWAYSFGICGGCLCLLIEKEYPALQLWIMKEYCVKRSWTKISTVEGHRSLAELDYEQVLFWDPIDAEFKNIYEEGVETSDNIPYVESLVSPHYRNDFTNDGKKILPFLYLI</sequence>
<organism evidence="2 3">
    <name type="scientific">Dipteronia dyeriana</name>
    <dbReference type="NCBI Taxonomy" id="168575"/>
    <lineage>
        <taxon>Eukaryota</taxon>
        <taxon>Viridiplantae</taxon>
        <taxon>Streptophyta</taxon>
        <taxon>Embryophyta</taxon>
        <taxon>Tracheophyta</taxon>
        <taxon>Spermatophyta</taxon>
        <taxon>Magnoliopsida</taxon>
        <taxon>eudicotyledons</taxon>
        <taxon>Gunneridae</taxon>
        <taxon>Pentapetalae</taxon>
        <taxon>rosids</taxon>
        <taxon>malvids</taxon>
        <taxon>Sapindales</taxon>
        <taxon>Sapindaceae</taxon>
        <taxon>Hippocastanoideae</taxon>
        <taxon>Acereae</taxon>
        <taxon>Dipteronia</taxon>
    </lineage>
</organism>
<dbReference type="Pfam" id="PF07734">
    <property type="entry name" value="FBA_1"/>
    <property type="match status" value="1"/>
</dbReference>
<proteinExistence type="predicted"/>
<accession>A0AAD9WVW6</accession>
<evidence type="ECO:0000259" key="1">
    <source>
        <dbReference type="Pfam" id="PF07734"/>
    </source>
</evidence>
<dbReference type="InterPro" id="IPR017451">
    <property type="entry name" value="F-box-assoc_interact_dom"/>
</dbReference>
<dbReference type="Proteomes" id="UP001280121">
    <property type="component" value="Unassembled WGS sequence"/>
</dbReference>
<gene>
    <name evidence="2" type="ORF">Ddye_019703</name>
</gene>
<dbReference type="AlphaFoldDB" id="A0AAD9WVW6"/>
<comment type="caution">
    <text evidence="2">The sequence shown here is derived from an EMBL/GenBank/DDBJ whole genome shotgun (WGS) entry which is preliminary data.</text>
</comment>
<feature type="domain" description="F-box associated beta-propeller type 1" evidence="1">
    <location>
        <begin position="18"/>
        <end position="112"/>
    </location>
</feature>